<sequence length="412" mass="45404">MATDIIPIELGLPQGDLVTLWAPRWREDGEEWEAFLGDEEDLFAFPDAAHLAAYVRTADQHDLIDHPSWNIVPALNVPELIPDDDHSYDLVGVPELVAEEPDSWTIGELAEIIGIVRSLADVCELDEVHEVLDAHEGFSLLHQGRLPFTGREGAKLWDDLTAAVSDKWDTVLDAIDDLITVPEIDKATLDETAEELAAFHEESAESEAGVDKEGTRAGGDDIEDEEPAGFWGEVGIDPIKIITTNDEYFTLRCYLDDDPYFLGSNGRIDVFTSARALARQLADPGELGDNDLAEMPTWQDVVTHATTADLDIEVTDVNTYVLAGLDDDIADGPEAIDPNQLDLAVELLTDAADWAGDDSVAEALAESERLGWLASFVLKPDLNRLEPSPPFDEEVAAWQKLVNDLEDRFRVH</sequence>
<feature type="region of interest" description="Disordered" evidence="1">
    <location>
        <begin position="200"/>
        <end position="229"/>
    </location>
</feature>
<organism evidence="2 3">
    <name type="scientific">Haloechinothrix salitolerans</name>
    <dbReference type="NCBI Taxonomy" id="926830"/>
    <lineage>
        <taxon>Bacteria</taxon>
        <taxon>Bacillati</taxon>
        <taxon>Actinomycetota</taxon>
        <taxon>Actinomycetes</taxon>
        <taxon>Pseudonocardiales</taxon>
        <taxon>Pseudonocardiaceae</taxon>
        <taxon>Haloechinothrix</taxon>
    </lineage>
</organism>
<reference evidence="3" key="1">
    <citation type="journal article" date="2019" name="Int. J. Syst. Evol. Microbiol.">
        <title>The Global Catalogue of Microorganisms (GCM) 10K type strain sequencing project: providing services to taxonomists for standard genome sequencing and annotation.</title>
        <authorList>
            <consortium name="The Broad Institute Genomics Platform"/>
            <consortium name="The Broad Institute Genome Sequencing Center for Infectious Disease"/>
            <person name="Wu L."/>
            <person name="Ma J."/>
        </authorList>
    </citation>
    <scope>NUCLEOTIDE SEQUENCE [LARGE SCALE GENOMIC DNA]</scope>
    <source>
        <strain evidence="3">KCTC 32255</strain>
    </source>
</reference>
<name>A0ABW2C9M0_9PSEU</name>
<keyword evidence="3" id="KW-1185">Reference proteome</keyword>
<comment type="caution">
    <text evidence="2">The sequence shown here is derived from an EMBL/GenBank/DDBJ whole genome shotgun (WGS) entry which is preliminary data.</text>
</comment>
<gene>
    <name evidence="2" type="ORF">ACFQGD_29270</name>
</gene>
<evidence type="ECO:0000313" key="2">
    <source>
        <dbReference type="EMBL" id="MFC6871220.1"/>
    </source>
</evidence>
<evidence type="ECO:0000256" key="1">
    <source>
        <dbReference type="SAM" id="MobiDB-lite"/>
    </source>
</evidence>
<protein>
    <submittedName>
        <fullName evidence="2">Primosomal protein</fullName>
    </submittedName>
</protein>
<dbReference type="RefSeq" id="WP_345404362.1">
    <property type="nucleotide sequence ID" value="NZ_BAABLA010000117.1"/>
</dbReference>
<dbReference type="Proteomes" id="UP001596337">
    <property type="component" value="Unassembled WGS sequence"/>
</dbReference>
<evidence type="ECO:0000313" key="3">
    <source>
        <dbReference type="Proteomes" id="UP001596337"/>
    </source>
</evidence>
<proteinExistence type="predicted"/>
<dbReference type="EMBL" id="JBHSXX010000001">
    <property type="protein sequence ID" value="MFC6871220.1"/>
    <property type="molecule type" value="Genomic_DNA"/>
</dbReference>
<accession>A0ABW2C9M0</accession>
<feature type="compositionally biased region" description="Basic and acidic residues" evidence="1">
    <location>
        <begin position="200"/>
        <end position="219"/>
    </location>
</feature>